<evidence type="ECO:0000313" key="2">
    <source>
        <dbReference type="Proteomes" id="UP000515561"/>
    </source>
</evidence>
<keyword evidence="2" id="KW-1185">Reference proteome</keyword>
<reference evidence="1 2" key="1">
    <citation type="journal article" date="2016" name="Int. J. Syst. Evol. Microbiol.">
        <title>Descriptions of Anaerotaenia torta gen. nov., sp. nov. and Anaerocolumna cellulosilytica gen. nov., sp. nov. isolated from a methanogenic reactor of cattle waste.</title>
        <authorList>
            <person name="Uek A."/>
            <person name="Ohtaki Y."/>
            <person name="Kaku N."/>
            <person name="Ueki K."/>
        </authorList>
    </citation>
    <scope>NUCLEOTIDE SEQUENCE [LARGE SCALE GENOMIC DNA]</scope>
    <source>
        <strain evidence="1 2">SN021</strain>
    </source>
</reference>
<dbReference type="EMBL" id="AP023367">
    <property type="protein sequence ID" value="BCJ96267.1"/>
    <property type="molecule type" value="Genomic_DNA"/>
</dbReference>
<dbReference type="InterPro" id="IPR027417">
    <property type="entry name" value="P-loop_NTPase"/>
</dbReference>
<dbReference type="GO" id="GO:0016301">
    <property type="term" value="F:kinase activity"/>
    <property type="evidence" value="ECO:0007669"/>
    <property type="project" value="UniProtKB-KW"/>
</dbReference>
<dbReference type="Gene3D" id="3.40.50.300">
    <property type="entry name" value="P-loop containing nucleotide triphosphate hydrolases"/>
    <property type="match status" value="1"/>
</dbReference>
<keyword evidence="1" id="KW-0418">Kinase</keyword>
<evidence type="ECO:0000313" key="1">
    <source>
        <dbReference type="EMBL" id="BCJ96267.1"/>
    </source>
</evidence>
<dbReference type="Proteomes" id="UP000515561">
    <property type="component" value="Chromosome"/>
</dbReference>
<accession>A0A6S6R880</accession>
<dbReference type="KEGG" id="acel:acsn021_38360"/>
<proteinExistence type="predicted"/>
<dbReference type="RefSeq" id="WP_184093140.1">
    <property type="nucleotide sequence ID" value="NZ_AP023367.1"/>
</dbReference>
<dbReference type="Pfam" id="PF13189">
    <property type="entry name" value="Cytidylate_kin2"/>
    <property type="match status" value="1"/>
</dbReference>
<organism evidence="1 2">
    <name type="scientific">Anaerocolumna cellulosilytica</name>
    <dbReference type="NCBI Taxonomy" id="433286"/>
    <lineage>
        <taxon>Bacteria</taxon>
        <taxon>Bacillati</taxon>
        <taxon>Bacillota</taxon>
        <taxon>Clostridia</taxon>
        <taxon>Lachnospirales</taxon>
        <taxon>Lachnospiraceae</taxon>
        <taxon>Anaerocolumna</taxon>
    </lineage>
</organism>
<keyword evidence="1" id="KW-0808">Transferase</keyword>
<gene>
    <name evidence="1" type="ORF">acsn021_38360</name>
</gene>
<dbReference type="AlphaFoldDB" id="A0A6S6R880"/>
<protein>
    <submittedName>
        <fullName evidence="1">Cytidylate kinase</fullName>
    </submittedName>
</protein>
<sequence>MEHYVITIARGYGSGGRTMGKMLAEELGIHYYDRELLRLASDESGINEELFGKADEQLKTSLLYRIARKEYKGELIPPDREDFVSNDNLFNYQAKVIKKIAKQESCIIVGRCADYILKDMDNVVKIFVHASLSDCVKRLEGMYSMPTRELEKKIQDTDKRRAAYYRYYTGRHWEDAQNYDLSFNSQQLGFDKCVQIVKNYLNIRYQDK</sequence>
<dbReference type="SUPFAM" id="SSF52540">
    <property type="entry name" value="P-loop containing nucleoside triphosphate hydrolases"/>
    <property type="match status" value="1"/>
</dbReference>
<name>A0A6S6R880_9FIRM</name>